<evidence type="ECO:0000313" key="4">
    <source>
        <dbReference type="EMBL" id="TSJ41916.1"/>
    </source>
</evidence>
<dbReference type="Pfam" id="PF25917">
    <property type="entry name" value="BSH_RND"/>
    <property type="match status" value="1"/>
</dbReference>
<dbReference type="SUPFAM" id="SSF111369">
    <property type="entry name" value="HlyD-like secretion proteins"/>
    <property type="match status" value="1"/>
</dbReference>
<dbReference type="AlphaFoldDB" id="A0A556MPT0"/>
<proteinExistence type="inferred from homology"/>
<dbReference type="Gene3D" id="2.40.30.170">
    <property type="match status" value="1"/>
</dbReference>
<dbReference type="EMBL" id="VLPL01000006">
    <property type="protein sequence ID" value="TSJ41916.1"/>
    <property type="molecule type" value="Genomic_DNA"/>
</dbReference>
<protein>
    <submittedName>
        <fullName evidence="4">Efflux RND transporter periplasmic adaptor subunit</fullName>
    </submittedName>
</protein>
<organism evidence="4 5">
    <name type="scientific">Fluviicola chungangensis</name>
    <dbReference type="NCBI Taxonomy" id="2597671"/>
    <lineage>
        <taxon>Bacteria</taxon>
        <taxon>Pseudomonadati</taxon>
        <taxon>Bacteroidota</taxon>
        <taxon>Flavobacteriia</taxon>
        <taxon>Flavobacteriales</taxon>
        <taxon>Crocinitomicaceae</taxon>
        <taxon>Fluviicola</taxon>
    </lineage>
</organism>
<dbReference type="GO" id="GO:1990281">
    <property type="term" value="C:efflux pump complex"/>
    <property type="evidence" value="ECO:0007669"/>
    <property type="project" value="TreeGrafter"/>
</dbReference>
<gene>
    <name evidence="4" type="ORF">FO442_12550</name>
</gene>
<sequence length="349" mass="38289">MKRVITIVVVAVVLVGLIVFKLKSNQKEVKAKIFINDVNAAVLVKTASPTIHSFESSLSFLGTFEPSRQNTIGSDANGKLVSIRFEEGDQVKQGQLLAKVDDEMLQLQLQNAEVGLEGQKNDDRRYSNLEKENAVSGVQVEKTKLGVRSGELQKKQIQKQIKSTSIVAPYSGVVTRKMIDLGSFVGQGTPLFELTDISSLKLTVNVPERDVLKFKLGQAVSVRADIYGDRDFPGKITNISVVADRAHNFKVQITVPNPKRELMAGMYGSVRLKNNESVTRLSVPRVALVGSSKNPQVYVVRNNIAYLTTFNAGTSDGDYIEVISGIKKGDIIVVKGQVNLQDKTKIKTK</sequence>
<feature type="domain" description="CusB-like beta-barrel" evidence="3">
    <location>
        <begin position="202"/>
        <end position="274"/>
    </location>
</feature>
<reference evidence="4 5" key="1">
    <citation type="submission" date="2019-07" db="EMBL/GenBank/DDBJ databases">
        <authorList>
            <person name="Huq M.A."/>
        </authorList>
    </citation>
    <scope>NUCLEOTIDE SEQUENCE [LARGE SCALE GENOMIC DNA]</scope>
    <source>
        <strain evidence="4 5">MAH-3</strain>
    </source>
</reference>
<dbReference type="Gene3D" id="2.40.420.20">
    <property type="match status" value="1"/>
</dbReference>
<comment type="similarity">
    <text evidence="1">Belongs to the membrane fusion protein (MFP) (TC 8.A.1) family.</text>
</comment>
<name>A0A556MPT0_9FLAO</name>
<dbReference type="Proteomes" id="UP000316008">
    <property type="component" value="Unassembled WGS sequence"/>
</dbReference>
<dbReference type="OrthoDB" id="9784685at2"/>
<dbReference type="InterPro" id="IPR006143">
    <property type="entry name" value="RND_pump_MFP"/>
</dbReference>
<dbReference type="RefSeq" id="WP_144333550.1">
    <property type="nucleotide sequence ID" value="NZ_VLPL01000006.1"/>
</dbReference>
<dbReference type="NCBIfam" id="TIGR01730">
    <property type="entry name" value="RND_mfp"/>
    <property type="match status" value="1"/>
</dbReference>
<evidence type="ECO:0000313" key="5">
    <source>
        <dbReference type="Proteomes" id="UP000316008"/>
    </source>
</evidence>
<dbReference type="InterPro" id="IPR058625">
    <property type="entry name" value="MdtA-like_BSH"/>
</dbReference>
<dbReference type="GO" id="GO:0015562">
    <property type="term" value="F:efflux transmembrane transporter activity"/>
    <property type="evidence" value="ECO:0007669"/>
    <property type="project" value="TreeGrafter"/>
</dbReference>
<keyword evidence="5" id="KW-1185">Reference proteome</keyword>
<dbReference type="Pfam" id="PF25954">
    <property type="entry name" value="Beta-barrel_RND_2"/>
    <property type="match status" value="1"/>
</dbReference>
<comment type="caution">
    <text evidence="4">The sequence shown here is derived from an EMBL/GenBank/DDBJ whole genome shotgun (WGS) entry which is preliminary data.</text>
</comment>
<evidence type="ECO:0000259" key="3">
    <source>
        <dbReference type="Pfam" id="PF25954"/>
    </source>
</evidence>
<evidence type="ECO:0000259" key="2">
    <source>
        <dbReference type="Pfam" id="PF25917"/>
    </source>
</evidence>
<dbReference type="FunFam" id="2.40.30.170:FF:000010">
    <property type="entry name" value="Efflux RND transporter periplasmic adaptor subunit"/>
    <property type="match status" value="1"/>
</dbReference>
<evidence type="ECO:0000256" key="1">
    <source>
        <dbReference type="ARBA" id="ARBA00009477"/>
    </source>
</evidence>
<dbReference type="InterPro" id="IPR058792">
    <property type="entry name" value="Beta-barrel_RND_2"/>
</dbReference>
<dbReference type="Gene3D" id="2.40.50.100">
    <property type="match status" value="1"/>
</dbReference>
<feature type="domain" description="Multidrug resistance protein MdtA-like barrel-sandwich hybrid" evidence="2">
    <location>
        <begin position="69"/>
        <end position="194"/>
    </location>
</feature>
<accession>A0A556MPT0</accession>
<dbReference type="PANTHER" id="PTHR30469">
    <property type="entry name" value="MULTIDRUG RESISTANCE PROTEIN MDTA"/>
    <property type="match status" value="1"/>
</dbReference>